<dbReference type="Proteomes" id="UP000324800">
    <property type="component" value="Unassembled WGS sequence"/>
</dbReference>
<evidence type="ECO:0000256" key="1">
    <source>
        <dbReference type="SAM" id="MobiDB-lite"/>
    </source>
</evidence>
<reference evidence="2 3" key="1">
    <citation type="submission" date="2019-03" db="EMBL/GenBank/DDBJ databases">
        <title>Single cell metagenomics reveals metabolic interactions within the superorganism composed of flagellate Streblomastix strix and complex community of Bacteroidetes bacteria on its surface.</title>
        <authorList>
            <person name="Treitli S.C."/>
            <person name="Kolisko M."/>
            <person name="Husnik F."/>
            <person name="Keeling P."/>
            <person name="Hampl V."/>
        </authorList>
    </citation>
    <scope>NUCLEOTIDE SEQUENCE [LARGE SCALE GENOMIC DNA]</scope>
    <source>
        <strain evidence="2">ST1C</strain>
    </source>
</reference>
<dbReference type="EMBL" id="SNRW01000181">
    <property type="protein sequence ID" value="KAA6402812.1"/>
    <property type="molecule type" value="Genomic_DNA"/>
</dbReference>
<evidence type="ECO:0000313" key="2">
    <source>
        <dbReference type="EMBL" id="KAA6402812.1"/>
    </source>
</evidence>
<organism evidence="2 3">
    <name type="scientific">Streblomastix strix</name>
    <dbReference type="NCBI Taxonomy" id="222440"/>
    <lineage>
        <taxon>Eukaryota</taxon>
        <taxon>Metamonada</taxon>
        <taxon>Preaxostyla</taxon>
        <taxon>Oxymonadida</taxon>
        <taxon>Streblomastigidae</taxon>
        <taxon>Streblomastix</taxon>
    </lineage>
</organism>
<accession>A0A5J4X7I2</accession>
<name>A0A5J4X7I2_9EUKA</name>
<proteinExistence type="predicted"/>
<evidence type="ECO:0000313" key="3">
    <source>
        <dbReference type="Proteomes" id="UP000324800"/>
    </source>
</evidence>
<dbReference type="AlphaFoldDB" id="A0A5J4X7I2"/>
<sequence>MNPSLRITTLLSPSRQLIASQTVGTAFATGAVDISVLRQSQKQQQIPTQIQSNQNQGRNISPTREQQNSAQLDSAKKQMNARLLYAYKSVPIYPVQAAQQQQWKHIQPPQLNTQQQRDEDRSFSVTFKGIDRLNSKQDKQQHNEDFEDEYEQEEVAFIAKTEEDCIRWVKALSDITGLKIECSDFITEELRKQLPFEYQSLFTS</sequence>
<feature type="compositionally biased region" description="Polar residues" evidence="1">
    <location>
        <begin position="57"/>
        <end position="72"/>
    </location>
</feature>
<protein>
    <submittedName>
        <fullName evidence="2">Uncharacterized protein</fullName>
    </submittedName>
</protein>
<feature type="compositionally biased region" description="Low complexity" evidence="1">
    <location>
        <begin position="43"/>
        <end position="56"/>
    </location>
</feature>
<gene>
    <name evidence="2" type="ORF">EZS28_001667</name>
</gene>
<comment type="caution">
    <text evidence="2">The sequence shown here is derived from an EMBL/GenBank/DDBJ whole genome shotgun (WGS) entry which is preliminary data.</text>
</comment>
<feature type="region of interest" description="Disordered" evidence="1">
    <location>
        <begin position="43"/>
        <end position="74"/>
    </location>
</feature>